<evidence type="ECO:0000313" key="3">
    <source>
        <dbReference type="Proteomes" id="UP001060919"/>
    </source>
</evidence>
<accession>A0A915YBZ3</accession>
<evidence type="ECO:0000313" key="2">
    <source>
        <dbReference type="EMBL" id="BDS10283.1"/>
    </source>
</evidence>
<dbReference type="EMBL" id="AP026867">
    <property type="protein sequence ID" value="BDS10283.1"/>
    <property type="molecule type" value="Genomic_DNA"/>
</dbReference>
<reference evidence="2" key="1">
    <citation type="submission" date="2022-09" db="EMBL/GenBank/DDBJ databases">
        <title>Aureispira anguillicida sp. nov., isolated from Leptocephalus of Japanese eel Anguilla japonica.</title>
        <authorList>
            <person name="Yuasa K."/>
            <person name="Mekata T."/>
            <person name="Ikunari K."/>
        </authorList>
    </citation>
    <scope>NUCLEOTIDE SEQUENCE</scope>
    <source>
        <strain evidence="2">EL160426</strain>
    </source>
</reference>
<organism evidence="2 3">
    <name type="scientific">Aureispira anguillae</name>
    <dbReference type="NCBI Taxonomy" id="2864201"/>
    <lineage>
        <taxon>Bacteria</taxon>
        <taxon>Pseudomonadati</taxon>
        <taxon>Bacteroidota</taxon>
        <taxon>Saprospiria</taxon>
        <taxon>Saprospirales</taxon>
        <taxon>Saprospiraceae</taxon>
        <taxon>Aureispira</taxon>
    </lineage>
</organism>
<dbReference type="KEGG" id="aup:AsAng_0009910"/>
<sequence>MKPIKVYHKDEHGHHKNDHKCGPKCNHEDHQHDDIADLKEFKKDKVRIIPEKKTNRVTFENFLNFFPMVELPYTITSDTQRLISQKCDPLSATWMFNFVLGKDDVIDEYTEFMPCFSIPGTKDFFAVVFWEAGIEGATYYLTTFSKNGILIDKSKIAGTKYDQDGLYQMVCTISPTWLFSCAEGRLDANGNTAPVSSDEHHLHTSLQLTGDGEIVPI</sequence>
<protein>
    <submittedName>
        <fullName evidence="2">Uncharacterized protein</fullName>
    </submittedName>
</protein>
<dbReference type="AlphaFoldDB" id="A0A915YBZ3"/>
<name>A0A915YBZ3_9BACT</name>
<feature type="compositionally biased region" description="Basic and acidic residues" evidence="1">
    <location>
        <begin position="7"/>
        <end position="25"/>
    </location>
</feature>
<keyword evidence="3" id="KW-1185">Reference proteome</keyword>
<dbReference type="Proteomes" id="UP001060919">
    <property type="component" value="Chromosome"/>
</dbReference>
<dbReference type="RefSeq" id="WP_264791608.1">
    <property type="nucleotide sequence ID" value="NZ_AP026867.1"/>
</dbReference>
<feature type="region of interest" description="Disordered" evidence="1">
    <location>
        <begin position="1"/>
        <end position="25"/>
    </location>
</feature>
<proteinExistence type="predicted"/>
<evidence type="ECO:0000256" key="1">
    <source>
        <dbReference type="SAM" id="MobiDB-lite"/>
    </source>
</evidence>
<gene>
    <name evidence="2" type="ORF">AsAng_0009910</name>
</gene>